<evidence type="ECO:0000256" key="1">
    <source>
        <dbReference type="SAM" id="MobiDB-lite"/>
    </source>
</evidence>
<sequence>MEQGSVTNENLSRRKRKGSDEGFEEPNRKHLKMCPNITCIEAVSKTKTEHFVIPKESNEAKQCIQISNLKDKDAEGSDQDDSVHQKSEMKNVQTGHFSGVKSDAPNIPNKKLQTSSPDVHDSGKQNETETNKIETVSENTKAGSFTEESIKVGESIQNITCKNISKSPEYEHQSLSVYKKDLDIPYDSEREQIVLDDRSIDQNFETTESDPKKSFKNCESKKDEYVYRLLRATESYNQGLHPKHISSKITLGEHVENGSKGNRSRFISCSQTMDGLHRLIRLTNNYCRVRKVVRINLTKLKDFKDVTIINLNDKDVREEHIDRHSKAWGYAHNFEEVVLAPNSHIPAECLERIGIVKDKQFIKEEHINL</sequence>
<gene>
    <name evidence="2" type="ORF">CGI_10027798</name>
</gene>
<proteinExistence type="predicted"/>
<feature type="compositionally biased region" description="Basic and acidic residues" evidence="1">
    <location>
        <begin position="118"/>
        <end position="131"/>
    </location>
</feature>
<accession>K1RYP3</accession>
<dbReference type="HOGENOM" id="CLU_750615_0_0_1"/>
<organism evidence="2">
    <name type="scientific">Magallana gigas</name>
    <name type="common">Pacific oyster</name>
    <name type="synonym">Crassostrea gigas</name>
    <dbReference type="NCBI Taxonomy" id="29159"/>
    <lineage>
        <taxon>Eukaryota</taxon>
        <taxon>Metazoa</taxon>
        <taxon>Spiralia</taxon>
        <taxon>Lophotrochozoa</taxon>
        <taxon>Mollusca</taxon>
        <taxon>Bivalvia</taxon>
        <taxon>Autobranchia</taxon>
        <taxon>Pteriomorphia</taxon>
        <taxon>Ostreida</taxon>
        <taxon>Ostreoidea</taxon>
        <taxon>Ostreidae</taxon>
        <taxon>Magallana</taxon>
    </lineage>
</organism>
<feature type="region of interest" description="Disordered" evidence="1">
    <location>
        <begin position="1"/>
        <end position="33"/>
    </location>
</feature>
<dbReference type="EMBL" id="JH818873">
    <property type="protein sequence ID" value="EKC40156.1"/>
    <property type="molecule type" value="Genomic_DNA"/>
</dbReference>
<feature type="compositionally biased region" description="Polar residues" evidence="1">
    <location>
        <begin position="1"/>
        <end position="10"/>
    </location>
</feature>
<evidence type="ECO:0000313" key="2">
    <source>
        <dbReference type="EMBL" id="EKC40156.1"/>
    </source>
</evidence>
<feature type="compositionally biased region" description="Basic and acidic residues" evidence="1">
    <location>
        <begin position="69"/>
        <end position="89"/>
    </location>
</feature>
<reference evidence="2" key="1">
    <citation type="journal article" date="2012" name="Nature">
        <title>The oyster genome reveals stress adaptation and complexity of shell formation.</title>
        <authorList>
            <person name="Zhang G."/>
            <person name="Fang X."/>
            <person name="Guo X."/>
            <person name="Li L."/>
            <person name="Luo R."/>
            <person name="Xu F."/>
            <person name="Yang P."/>
            <person name="Zhang L."/>
            <person name="Wang X."/>
            <person name="Qi H."/>
            <person name="Xiong Z."/>
            <person name="Que H."/>
            <person name="Xie Y."/>
            <person name="Holland P.W."/>
            <person name="Paps J."/>
            <person name="Zhu Y."/>
            <person name="Wu F."/>
            <person name="Chen Y."/>
            <person name="Wang J."/>
            <person name="Peng C."/>
            <person name="Meng J."/>
            <person name="Yang L."/>
            <person name="Liu J."/>
            <person name="Wen B."/>
            <person name="Zhang N."/>
            <person name="Huang Z."/>
            <person name="Zhu Q."/>
            <person name="Feng Y."/>
            <person name="Mount A."/>
            <person name="Hedgecock D."/>
            <person name="Xu Z."/>
            <person name="Liu Y."/>
            <person name="Domazet-Loso T."/>
            <person name="Du Y."/>
            <person name="Sun X."/>
            <person name="Zhang S."/>
            <person name="Liu B."/>
            <person name="Cheng P."/>
            <person name="Jiang X."/>
            <person name="Li J."/>
            <person name="Fan D."/>
            <person name="Wang W."/>
            <person name="Fu W."/>
            <person name="Wang T."/>
            <person name="Wang B."/>
            <person name="Zhang J."/>
            <person name="Peng Z."/>
            <person name="Li Y."/>
            <person name="Li N."/>
            <person name="Wang J."/>
            <person name="Chen M."/>
            <person name="He Y."/>
            <person name="Tan F."/>
            <person name="Song X."/>
            <person name="Zheng Q."/>
            <person name="Huang R."/>
            <person name="Yang H."/>
            <person name="Du X."/>
            <person name="Chen L."/>
            <person name="Yang M."/>
            <person name="Gaffney P.M."/>
            <person name="Wang S."/>
            <person name="Luo L."/>
            <person name="She Z."/>
            <person name="Ming Y."/>
            <person name="Huang W."/>
            <person name="Zhang S."/>
            <person name="Huang B."/>
            <person name="Zhang Y."/>
            <person name="Qu T."/>
            <person name="Ni P."/>
            <person name="Miao G."/>
            <person name="Wang J."/>
            <person name="Wang Q."/>
            <person name="Steinberg C.E."/>
            <person name="Wang H."/>
            <person name="Li N."/>
            <person name="Qian L."/>
            <person name="Zhang G."/>
            <person name="Li Y."/>
            <person name="Yang H."/>
            <person name="Liu X."/>
            <person name="Wang J."/>
            <person name="Yin Y."/>
            <person name="Wang J."/>
        </authorList>
    </citation>
    <scope>NUCLEOTIDE SEQUENCE [LARGE SCALE GENOMIC DNA]</scope>
    <source>
        <strain evidence="2">05x7-T-G4-1.051#20</strain>
    </source>
</reference>
<protein>
    <submittedName>
        <fullName evidence="2">Uncharacterized protein</fullName>
    </submittedName>
</protein>
<feature type="region of interest" description="Disordered" evidence="1">
    <location>
        <begin position="69"/>
        <end position="131"/>
    </location>
</feature>
<dbReference type="AlphaFoldDB" id="K1RYP3"/>
<dbReference type="InParanoid" id="K1RYP3"/>
<name>K1RYP3_MAGGI</name>